<comment type="catalytic activity">
    <reaction evidence="2 4">
        <text>L-methionyl-[protein] + [thioredoxin]-disulfide + H2O = L-methionyl-(S)-S-oxide-[protein] + [thioredoxin]-dithiol</text>
        <dbReference type="Rhea" id="RHEA:14217"/>
        <dbReference type="Rhea" id="RHEA-COMP:10698"/>
        <dbReference type="Rhea" id="RHEA-COMP:10700"/>
        <dbReference type="Rhea" id="RHEA-COMP:12313"/>
        <dbReference type="Rhea" id="RHEA-COMP:12315"/>
        <dbReference type="ChEBI" id="CHEBI:15377"/>
        <dbReference type="ChEBI" id="CHEBI:16044"/>
        <dbReference type="ChEBI" id="CHEBI:29950"/>
        <dbReference type="ChEBI" id="CHEBI:44120"/>
        <dbReference type="ChEBI" id="CHEBI:50058"/>
        <dbReference type="EC" id="1.8.4.11"/>
    </reaction>
</comment>
<dbReference type="AlphaFoldDB" id="A0A318SI81"/>
<dbReference type="EC" id="1.8.4.11" evidence="4"/>
<keyword evidence="7" id="KW-1185">Reference proteome</keyword>
<dbReference type="Proteomes" id="UP000247540">
    <property type="component" value="Unassembled WGS sequence"/>
</dbReference>
<comment type="caution">
    <text evidence="6">The sequence shown here is derived from an EMBL/GenBank/DDBJ whole genome shotgun (WGS) entry which is preliminary data.</text>
</comment>
<accession>A0A318SI81</accession>
<dbReference type="Pfam" id="PF01625">
    <property type="entry name" value="PMSR"/>
    <property type="match status" value="1"/>
</dbReference>
<dbReference type="PANTHER" id="PTHR43774">
    <property type="entry name" value="PEPTIDE METHIONINE SULFOXIDE REDUCTASE"/>
    <property type="match status" value="1"/>
</dbReference>
<dbReference type="NCBIfam" id="TIGR00401">
    <property type="entry name" value="msrA"/>
    <property type="match status" value="1"/>
</dbReference>
<evidence type="ECO:0000256" key="3">
    <source>
        <dbReference type="ARBA" id="ARBA00048782"/>
    </source>
</evidence>
<evidence type="ECO:0000256" key="4">
    <source>
        <dbReference type="HAMAP-Rule" id="MF_01401"/>
    </source>
</evidence>
<gene>
    <name evidence="4" type="primary">msrA</name>
    <name evidence="6" type="ORF">DFQ15_10678</name>
</gene>
<evidence type="ECO:0000313" key="7">
    <source>
        <dbReference type="Proteomes" id="UP000247540"/>
    </source>
</evidence>
<dbReference type="EMBL" id="QJTC01000006">
    <property type="protein sequence ID" value="PYE78570.1"/>
    <property type="molecule type" value="Genomic_DNA"/>
</dbReference>
<reference evidence="6 7" key="1">
    <citation type="submission" date="2018-06" db="EMBL/GenBank/DDBJ databases">
        <title>Genomic Encyclopedia of Type Strains, Phase III (KMG-III): the genomes of soil and plant-associated and newly described type strains.</title>
        <authorList>
            <person name="Whitman W."/>
        </authorList>
    </citation>
    <scope>NUCLEOTIDE SEQUENCE [LARGE SCALE GENOMIC DNA]</scope>
    <source>
        <strain evidence="6 7">CECT 7646</strain>
    </source>
</reference>
<dbReference type="SUPFAM" id="SSF55068">
    <property type="entry name" value="Peptide methionine sulfoxide reductase"/>
    <property type="match status" value="1"/>
</dbReference>
<evidence type="ECO:0000256" key="2">
    <source>
        <dbReference type="ARBA" id="ARBA00047806"/>
    </source>
</evidence>
<sequence>MPLPRHAKPATYRSARPGLAGSKSLVASGLIALAAWAYFGGSAAAAEKGVKLPAPTVDIPLVAAATPARTATAVFAGGCFWGVQAVFQHTRGVLNAVSGYAGGAAETARYEAIGSGRTGHAEAVKITYDPSSISYGRLLQVYFAVAHDPTQRDRQGPDTGTQYRSAIFYQDAEQKRIAEAYIAQLDAAHAFPARIVTVLSPVGQGFFPAEAYHQDYATRNPQSPYIARFDLPKLAELQTLMPEVYRATPVLVAQGV</sequence>
<comment type="function">
    <text evidence="4">Has an important function as a repair enzyme for proteins that have been inactivated by oxidation. Catalyzes the reversible oxidation-reduction of methionine sulfoxide in proteins to methionine.</text>
</comment>
<dbReference type="HAMAP" id="MF_01401">
    <property type="entry name" value="MsrA"/>
    <property type="match status" value="1"/>
</dbReference>
<keyword evidence="1 4" id="KW-0560">Oxidoreductase</keyword>
<feature type="active site" evidence="4">
    <location>
        <position position="79"/>
    </location>
</feature>
<comment type="similarity">
    <text evidence="4">Belongs to the MsrA Met sulfoxide reductase family.</text>
</comment>
<comment type="catalytic activity">
    <reaction evidence="3 4">
        <text>[thioredoxin]-disulfide + L-methionine + H2O = L-methionine (S)-S-oxide + [thioredoxin]-dithiol</text>
        <dbReference type="Rhea" id="RHEA:19993"/>
        <dbReference type="Rhea" id="RHEA-COMP:10698"/>
        <dbReference type="Rhea" id="RHEA-COMP:10700"/>
        <dbReference type="ChEBI" id="CHEBI:15377"/>
        <dbReference type="ChEBI" id="CHEBI:29950"/>
        <dbReference type="ChEBI" id="CHEBI:50058"/>
        <dbReference type="ChEBI" id="CHEBI:57844"/>
        <dbReference type="ChEBI" id="CHEBI:58772"/>
        <dbReference type="EC" id="1.8.4.11"/>
    </reaction>
</comment>
<feature type="domain" description="Peptide methionine sulphoxide reductase MsrA" evidence="5">
    <location>
        <begin position="72"/>
        <end position="225"/>
    </location>
</feature>
<evidence type="ECO:0000313" key="6">
    <source>
        <dbReference type="EMBL" id="PYE78570.1"/>
    </source>
</evidence>
<protein>
    <recommendedName>
        <fullName evidence="4">Peptide methionine sulfoxide reductase MsrA</fullName>
        <shortName evidence="4">Protein-methionine-S-oxide reductase</shortName>
        <ecNumber evidence="4">1.8.4.11</ecNumber>
    </recommendedName>
    <alternativeName>
        <fullName evidence="4">Peptide-methionine (S)-S-oxide reductase</fullName>
        <shortName evidence="4">Peptide Met(O) reductase</shortName>
    </alternativeName>
</protein>
<organism evidence="6 7">
    <name type="scientific">Xylophilus ampelinus</name>
    <dbReference type="NCBI Taxonomy" id="54067"/>
    <lineage>
        <taxon>Bacteria</taxon>
        <taxon>Pseudomonadati</taxon>
        <taxon>Pseudomonadota</taxon>
        <taxon>Betaproteobacteria</taxon>
        <taxon>Burkholderiales</taxon>
        <taxon>Xylophilus</taxon>
    </lineage>
</organism>
<dbReference type="RefSeq" id="WP_110465105.1">
    <property type="nucleotide sequence ID" value="NZ_JAMOFZ010000006.1"/>
</dbReference>
<dbReference type="OrthoDB" id="4174719at2"/>
<dbReference type="Gene3D" id="3.30.1060.10">
    <property type="entry name" value="Peptide methionine sulphoxide reductase MsrA"/>
    <property type="match status" value="1"/>
</dbReference>
<evidence type="ECO:0000259" key="5">
    <source>
        <dbReference type="Pfam" id="PF01625"/>
    </source>
</evidence>
<dbReference type="InterPro" id="IPR002569">
    <property type="entry name" value="Met_Sox_Rdtase_MsrA_dom"/>
</dbReference>
<name>A0A318SI81_9BURK</name>
<dbReference type="PANTHER" id="PTHR43774:SF1">
    <property type="entry name" value="PEPTIDE METHIONINE SULFOXIDE REDUCTASE MSRA 2"/>
    <property type="match status" value="1"/>
</dbReference>
<dbReference type="InterPro" id="IPR036509">
    <property type="entry name" value="Met_Sox_Rdtase_MsrA_sf"/>
</dbReference>
<dbReference type="GO" id="GO:0033744">
    <property type="term" value="F:L-methionine:thioredoxin-disulfide S-oxidoreductase activity"/>
    <property type="evidence" value="ECO:0007669"/>
    <property type="project" value="RHEA"/>
</dbReference>
<dbReference type="GO" id="GO:0008113">
    <property type="term" value="F:peptide-methionine (S)-S-oxide reductase activity"/>
    <property type="evidence" value="ECO:0007669"/>
    <property type="project" value="UniProtKB-UniRule"/>
</dbReference>
<proteinExistence type="inferred from homology"/>
<evidence type="ECO:0000256" key="1">
    <source>
        <dbReference type="ARBA" id="ARBA00023002"/>
    </source>
</evidence>